<organism evidence="1 2">
    <name type="scientific">Catharanthus roseus</name>
    <name type="common">Madagascar periwinkle</name>
    <name type="synonym">Vinca rosea</name>
    <dbReference type="NCBI Taxonomy" id="4058"/>
    <lineage>
        <taxon>Eukaryota</taxon>
        <taxon>Viridiplantae</taxon>
        <taxon>Streptophyta</taxon>
        <taxon>Embryophyta</taxon>
        <taxon>Tracheophyta</taxon>
        <taxon>Spermatophyta</taxon>
        <taxon>Magnoliopsida</taxon>
        <taxon>eudicotyledons</taxon>
        <taxon>Gunneridae</taxon>
        <taxon>Pentapetalae</taxon>
        <taxon>asterids</taxon>
        <taxon>lamiids</taxon>
        <taxon>Gentianales</taxon>
        <taxon>Apocynaceae</taxon>
        <taxon>Rauvolfioideae</taxon>
        <taxon>Vinceae</taxon>
        <taxon>Catharanthinae</taxon>
        <taxon>Catharanthus</taxon>
    </lineage>
</organism>
<accession>A0ACC0B6N4</accession>
<evidence type="ECO:0000313" key="1">
    <source>
        <dbReference type="EMBL" id="KAI5668311.1"/>
    </source>
</evidence>
<keyword evidence="2" id="KW-1185">Reference proteome</keyword>
<protein>
    <submittedName>
        <fullName evidence="1">Uncharacterized protein</fullName>
    </submittedName>
</protein>
<gene>
    <name evidence="1" type="ORF">M9H77_18164</name>
</gene>
<reference evidence="2" key="1">
    <citation type="journal article" date="2023" name="Nat. Plants">
        <title>Single-cell RNA sequencing provides a high-resolution roadmap for understanding the multicellular compartmentation of specialized metabolism.</title>
        <authorList>
            <person name="Sun S."/>
            <person name="Shen X."/>
            <person name="Li Y."/>
            <person name="Li Y."/>
            <person name="Wang S."/>
            <person name="Li R."/>
            <person name="Zhang H."/>
            <person name="Shen G."/>
            <person name="Guo B."/>
            <person name="Wei J."/>
            <person name="Xu J."/>
            <person name="St-Pierre B."/>
            <person name="Chen S."/>
            <person name="Sun C."/>
        </authorList>
    </citation>
    <scope>NUCLEOTIDE SEQUENCE [LARGE SCALE GENOMIC DNA]</scope>
</reference>
<evidence type="ECO:0000313" key="2">
    <source>
        <dbReference type="Proteomes" id="UP001060085"/>
    </source>
</evidence>
<sequence length="115" mass="13587">MKVPSFYEGHQMFHFTLYSMNNDDEMRYLWTIRPDISKDGIHILVEFEPIQSQTFSDVQHTHWINGKVVNSSVTLCMIIHHLESLSRYGLKEQIDDLIESDTIRLLDWNDAMTDL</sequence>
<dbReference type="EMBL" id="CM044704">
    <property type="protein sequence ID" value="KAI5668311.1"/>
    <property type="molecule type" value="Genomic_DNA"/>
</dbReference>
<proteinExistence type="predicted"/>
<comment type="caution">
    <text evidence="1">The sequence shown here is derived from an EMBL/GenBank/DDBJ whole genome shotgun (WGS) entry which is preliminary data.</text>
</comment>
<name>A0ACC0B6N4_CATRO</name>
<dbReference type="Proteomes" id="UP001060085">
    <property type="component" value="Linkage Group LG04"/>
</dbReference>